<evidence type="ECO:0000313" key="4">
    <source>
        <dbReference type="Proteomes" id="UP000294644"/>
    </source>
</evidence>
<evidence type="ECO:0000313" key="3">
    <source>
        <dbReference type="EMBL" id="TDE07248.1"/>
    </source>
</evidence>
<keyword evidence="1" id="KW-0472">Membrane</keyword>
<dbReference type="EMBL" id="SMFN01000002">
    <property type="protein sequence ID" value="TDE07248.1"/>
    <property type="molecule type" value="Genomic_DNA"/>
</dbReference>
<feature type="transmembrane region" description="Helical" evidence="1">
    <location>
        <begin position="108"/>
        <end position="126"/>
    </location>
</feature>
<feature type="transmembrane region" description="Helical" evidence="1">
    <location>
        <begin position="132"/>
        <end position="153"/>
    </location>
</feature>
<feature type="transmembrane region" description="Helical" evidence="1">
    <location>
        <begin position="219"/>
        <end position="235"/>
    </location>
</feature>
<feature type="transmembrane region" description="Helical" evidence="1">
    <location>
        <begin position="269"/>
        <end position="291"/>
    </location>
</feature>
<feature type="transmembrane region" description="Helical" evidence="1">
    <location>
        <begin position="158"/>
        <end position="177"/>
    </location>
</feature>
<dbReference type="AlphaFoldDB" id="A0A4V2Z223"/>
<dbReference type="InterPro" id="IPR018677">
    <property type="entry name" value="DUF2157"/>
</dbReference>
<evidence type="ECO:0000259" key="2">
    <source>
        <dbReference type="Pfam" id="PF09925"/>
    </source>
</evidence>
<feature type="transmembrane region" description="Helical" evidence="1">
    <location>
        <begin position="43"/>
        <end position="61"/>
    </location>
</feature>
<gene>
    <name evidence="3" type="ORF">E0F91_02860</name>
</gene>
<proteinExistence type="predicted"/>
<evidence type="ECO:0000256" key="1">
    <source>
        <dbReference type="SAM" id="Phobius"/>
    </source>
</evidence>
<feature type="transmembrane region" description="Helical" evidence="1">
    <location>
        <begin position="67"/>
        <end position="87"/>
    </location>
</feature>
<keyword evidence="1" id="KW-0812">Transmembrane</keyword>
<organism evidence="3 4">
    <name type="scientific">Flavobacterium sandaracinum</name>
    <dbReference type="NCBI Taxonomy" id="2541733"/>
    <lineage>
        <taxon>Bacteria</taxon>
        <taxon>Pseudomonadati</taxon>
        <taxon>Bacteroidota</taxon>
        <taxon>Flavobacteriia</taxon>
        <taxon>Flavobacteriales</taxon>
        <taxon>Flavobacteriaceae</taxon>
        <taxon>Flavobacterium</taxon>
    </lineage>
</organism>
<feature type="transmembrane region" description="Helical" evidence="1">
    <location>
        <begin position="297"/>
        <end position="316"/>
    </location>
</feature>
<feature type="transmembrane region" description="Helical" evidence="1">
    <location>
        <begin position="241"/>
        <end position="257"/>
    </location>
</feature>
<keyword evidence="1" id="KW-1133">Transmembrane helix</keyword>
<name>A0A4V2Z223_9FLAO</name>
<keyword evidence="4" id="KW-1185">Reference proteome</keyword>
<feature type="transmembrane region" description="Helical" evidence="1">
    <location>
        <begin position="189"/>
        <end position="207"/>
    </location>
</feature>
<dbReference type="Proteomes" id="UP000294644">
    <property type="component" value="Unassembled WGS sequence"/>
</dbReference>
<protein>
    <submittedName>
        <fullName evidence="3">DUF2157 domain-containing protein</fullName>
    </submittedName>
</protein>
<sequence>MNRFQEQKTQELFDQNVITATQLTQVKAYRNLGIFSLHTELKLFLYLSIISFTTGIGILIYQNIDTIGHVVILAIILAGTVVCYYLSFKKANGFRKEETNFEDPIYDYIILTALLLTCVFIGYLQFQYTAFGTHYGLATLIPTIIGLFCAYYFDNKSILSIAITGLAAYIGLSVSPQTLLNNDFYDSNTLSYSAIGLGMALILWAIYSNQIGLKKHFTLVYLTFGLHLIGISCINNLSQPFWFVFFIILASSSIYFYKASYQFQAVSLFIFSIIYAYIGVTILIIKIVSAIDFSDFISLFFFVVPLYFIGSIIFFIKLVKQFNIQKNNDSLR</sequence>
<reference evidence="3 4" key="1">
    <citation type="submission" date="2019-03" db="EMBL/GenBank/DDBJ databases">
        <title>Flavobacterium LB-D12 sp. nov., isolated from arctic soil.</title>
        <authorList>
            <person name="Chaudhary D.K."/>
        </authorList>
    </citation>
    <scope>NUCLEOTIDE SEQUENCE [LARGE SCALE GENOMIC DNA]</scope>
    <source>
        <strain evidence="3 4">LB-D12</strain>
    </source>
</reference>
<comment type="caution">
    <text evidence="3">The sequence shown here is derived from an EMBL/GenBank/DDBJ whole genome shotgun (WGS) entry which is preliminary data.</text>
</comment>
<accession>A0A4V2Z223</accession>
<dbReference type="Pfam" id="PF09925">
    <property type="entry name" value="DUF2157"/>
    <property type="match status" value="1"/>
</dbReference>
<dbReference type="RefSeq" id="WP_132064842.1">
    <property type="nucleotide sequence ID" value="NZ_SMFN01000002.1"/>
</dbReference>
<feature type="domain" description="DUF2157" evidence="2">
    <location>
        <begin position="11"/>
        <end position="158"/>
    </location>
</feature>
<dbReference type="OrthoDB" id="650263at2"/>